<dbReference type="OrthoDB" id="2157530at2759"/>
<protein>
    <submittedName>
        <fullName evidence="2">Heterokaryon incompatibility</fullName>
    </submittedName>
</protein>
<reference evidence="2 3" key="1">
    <citation type="submission" date="2016-05" db="EMBL/GenBank/DDBJ databases">
        <title>A degradative enzymes factory behind the ericoid mycorrhizal symbiosis.</title>
        <authorList>
            <consortium name="DOE Joint Genome Institute"/>
            <person name="Martino E."/>
            <person name="Morin E."/>
            <person name="Grelet G."/>
            <person name="Kuo A."/>
            <person name="Kohler A."/>
            <person name="Daghino S."/>
            <person name="Barry K."/>
            <person name="Choi C."/>
            <person name="Cichocki N."/>
            <person name="Clum A."/>
            <person name="Copeland A."/>
            <person name="Hainaut M."/>
            <person name="Haridas S."/>
            <person name="Labutti K."/>
            <person name="Lindquist E."/>
            <person name="Lipzen A."/>
            <person name="Khouja H.-R."/>
            <person name="Murat C."/>
            <person name="Ohm R."/>
            <person name="Olson A."/>
            <person name="Spatafora J."/>
            <person name="Veneault-Fourrey C."/>
            <person name="Henrissat B."/>
            <person name="Grigoriev I."/>
            <person name="Martin F."/>
            <person name="Perotto S."/>
        </authorList>
    </citation>
    <scope>NUCLEOTIDE SEQUENCE [LARGE SCALE GENOMIC DNA]</scope>
    <source>
        <strain evidence="2 3">UAMH 7357</strain>
    </source>
</reference>
<name>A0A2J6PSE4_9HELO</name>
<evidence type="ECO:0000313" key="2">
    <source>
        <dbReference type="EMBL" id="PMD16945.1"/>
    </source>
</evidence>
<dbReference type="Proteomes" id="UP000235672">
    <property type="component" value="Unassembled WGS sequence"/>
</dbReference>
<sequence length="104" mass="12108">DENDYIKEYDSLSYVWGSEANAEVMVCNSLKFPISQTLFEAFRMLRKSQKQVRYLWIDALCVNQSDNEEKSNQVWNMLEIYKKATRVIAWIGASLSDMDNVLVA</sequence>
<evidence type="ECO:0000313" key="3">
    <source>
        <dbReference type="Proteomes" id="UP000235672"/>
    </source>
</evidence>
<dbReference type="InterPro" id="IPR010730">
    <property type="entry name" value="HET"/>
</dbReference>
<feature type="non-terminal residue" evidence="2">
    <location>
        <position position="1"/>
    </location>
</feature>
<keyword evidence="3" id="KW-1185">Reference proteome</keyword>
<dbReference type="EMBL" id="KZ613502">
    <property type="protein sequence ID" value="PMD16945.1"/>
    <property type="molecule type" value="Genomic_DNA"/>
</dbReference>
<dbReference type="PANTHER" id="PTHR24148:SF64">
    <property type="entry name" value="HETEROKARYON INCOMPATIBILITY DOMAIN-CONTAINING PROTEIN"/>
    <property type="match status" value="1"/>
</dbReference>
<feature type="domain" description="Heterokaryon incompatibility" evidence="1">
    <location>
        <begin position="9"/>
        <end position="98"/>
    </location>
</feature>
<dbReference type="PANTHER" id="PTHR24148">
    <property type="entry name" value="ANKYRIN REPEAT DOMAIN-CONTAINING PROTEIN 39 HOMOLOG-RELATED"/>
    <property type="match status" value="1"/>
</dbReference>
<evidence type="ECO:0000259" key="1">
    <source>
        <dbReference type="Pfam" id="PF06985"/>
    </source>
</evidence>
<dbReference type="AlphaFoldDB" id="A0A2J6PSE4"/>
<dbReference type="STRING" id="1745343.A0A2J6PSE4"/>
<feature type="non-terminal residue" evidence="2">
    <location>
        <position position="104"/>
    </location>
</feature>
<proteinExistence type="predicted"/>
<dbReference type="InterPro" id="IPR052895">
    <property type="entry name" value="HetReg/Transcr_Mod"/>
</dbReference>
<accession>A0A2J6PSE4</accession>
<dbReference type="Pfam" id="PF06985">
    <property type="entry name" value="HET"/>
    <property type="match status" value="1"/>
</dbReference>
<organism evidence="2 3">
    <name type="scientific">Hyaloscypha hepaticicola</name>
    <dbReference type="NCBI Taxonomy" id="2082293"/>
    <lineage>
        <taxon>Eukaryota</taxon>
        <taxon>Fungi</taxon>
        <taxon>Dikarya</taxon>
        <taxon>Ascomycota</taxon>
        <taxon>Pezizomycotina</taxon>
        <taxon>Leotiomycetes</taxon>
        <taxon>Helotiales</taxon>
        <taxon>Hyaloscyphaceae</taxon>
        <taxon>Hyaloscypha</taxon>
    </lineage>
</organism>
<gene>
    <name evidence="2" type="ORF">NA56DRAFT_537534</name>
</gene>